<comment type="caution">
    <text evidence="2">The sequence shown here is derived from an EMBL/GenBank/DDBJ whole genome shotgun (WGS) entry which is preliminary data.</text>
</comment>
<feature type="region of interest" description="Disordered" evidence="1">
    <location>
        <begin position="286"/>
        <end position="368"/>
    </location>
</feature>
<dbReference type="GeneID" id="83214433"/>
<dbReference type="EMBL" id="JARTCD010000033">
    <property type="protein sequence ID" value="KAJ8657208.1"/>
    <property type="molecule type" value="Genomic_DNA"/>
</dbReference>
<sequence length="368" mass="41962">MEDHQVASPMTPRTNARRRLRIRPSAKPVHIDDVDIIPDPSSELWISPTAMSNNDTPIHMKPPSPVIIGTPSTANRLRTHFNTPDRPSPRVNFADRLKQVVDTDDEYLKTHSFLPITNNHPTREATIDHDNDSTPEPSYEDNEDHHQQHKNNEDQQEKKEDQRDKSYKVIHRKDLRLLDVEVIVPIDSCSDESSEKEPNDDNDGIPLLPPDHELSELIQDNIEEGSTPLSEIQVTNNKRGPLAELPSSNNYGLKKSSSYHHIGLSSGSSDDPLFTSIKASDKWVVKKNTKSSIPATTNSLSTRSRAQTHMTPHNQRNASSRQRWPKQKAAIPVSERVMKILKKRKGPMRPSKRPWKKRRRSSFRVQQC</sequence>
<feature type="region of interest" description="Disordered" evidence="1">
    <location>
        <begin position="1"/>
        <end position="21"/>
    </location>
</feature>
<feature type="region of interest" description="Disordered" evidence="1">
    <location>
        <begin position="112"/>
        <end position="167"/>
    </location>
</feature>
<accession>A0AAD7V224</accession>
<feature type="compositionally biased region" description="Basic and acidic residues" evidence="1">
    <location>
        <begin position="143"/>
        <end position="167"/>
    </location>
</feature>
<gene>
    <name evidence="2" type="ORF">O0I10_007024</name>
</gene>
<organism evidence="2 3">
    <name type="scientific">Lichtheimia ornata</name>
    <dbReference type="NCBI Taxonomy" id="688661"/>
    <lineage>
        <taxon>Eukaryota</taxon>
        <taxon>Fungi</taxon>
        <taxon>Fungi incertae sedis</taxon>
        <taxon>Mucoromycota</taxon>
        <taxon>Mucoromycotina</taxon>
        <taxon>Mucoromycetes</taxon>
        <taxon>Mucorales</taxon>
        <taxon>Lichtheimiaceae</taxon>
        <taxon>Lichtheimia</taxon>
    </lineage>
</organism>
<name>A0AAD7V224_9FUNG</name>
<protein>
    <submittedName>
        <fullName evidence="2">Uncharacterized protein</fullName>
    </submittedName>
</protein>
<keyword evidence="3" id="KW-1185">Reference proteome</keyword>
<evidence type="ECO:0000313" key="3">
    <source>
        <dbReference type="Proteomes" id="UP001234581"/>
    </source>
</evidence>
<evidence type="ECO:0000256" key="1">
    <source>
        <dbReference type="SAM" id="MobiDB-lite"/>
    </source>
</evidence>
<dbReference type="Proteomes" id="UP001234581">
    <property type="component" value="Unassembled WGS sequence"/>
</dbReference>
<feature type="compositionally biased region" description="Basic residues" evidence="1">
    <location>
        <begin position="339"/>
        <end position="362"/>
    </location>
</feature>
<feature type="compositionally biased region" description="Basic and acidic residues" evidence="1">
    <location>
        <begin position="121"/>
        <end position="132"/>
    </location>
</feature>
<dbReference type="RefSeq" id="XP_058342121.1">
    <property type="nucleotide sequence ID" value="XM_058487044.1"/>
</dbReference>
<feature type="compositionally biased region" description="Polar residues" evidence="1">
    <location>
        <begin position="290"/>
        <end position="322"/>
    </location>
</feature>
<evidence type="ECO:0000313" key="2">
    <source>
        <dbReference type="EMBL" id="KAJ8657208.1"/>
    </source>
</evidence>
<reference evidence="2 3" key="1">
    <citation type="submission" date="2023-03" db="EMBL/GenBank/DDBJ databases">
        <title>Genome sequence of Lichtheimia ornata CBS 291.66.</title>
        <authorList>
            <person name="Mohabir J.T."/>
            <person name="Shea T.P."/>
            <person name="Kurbessoian T."/>
            <person name="Berby B."/>
            <person name="Fontaine J."/>
            <person name="Livny J."/>
            <person name="Gnirke A."/>
            <person name="Stajich J.E."/>
            <person name="Cuomo C.A."/>
        </authorList>
    </citation>
    <scope>NUCLEOTIDE SEQUENCE [LARGE SCALE GENOMIC DNA]</scope>
    <source>
        <strain evidence="2">CBS 291.66</strain>
    </source>
</reference>
<proteinExistence type="predicted"/>
<dbReference type="AlphaFoldDB" id="A0AAD7V224"/>
<feature type="region of interest" description="Disordered" evidence="1">
    <location>
        <begin position="188"/>
        <end position="210"/>
    </location>
</feature>